<feature type="domain" description="AAA+ ATPase" evidence="5">
    <location>
        <begin position="209"/>
        <end position="346"/>
    </location>
</feature>
<dbReference type="STRING" id="1076935.U4LMM7"/>
<evidence type="ECO:0000313" key="7">
    <source>
        <dbReference type="Proteomes" id="UP000018144"/>
    </source>
</evidence>
<dbReference type="GO" id="GO:0007131">
    <property type="term" value="P:reciprocal meiotic recombination"/>
    <property type="evidence" value="ECO:0007669"/>
    <property type="project" value="TreeGrafter"/>
</dbReference>
<gene>
    <name evidence="6" type="ORF">PCON_08937</name>
</gene>
<sequence>MRSTSLISRVFLFHVHAPCSSISKFSHQKRLRSQQHHLRQLANMTTHRTLSQTRVLVHLEALLLSDCPRYSHETLTSAILQYIHANFETLSLDDEFYSFDDDYLETHISKLTVADLVGNDSEDIVSLSNCQIEVHIYKLHTLAGTGVLRLEGEDKPTPVFRATDLPAESLAGLWDGLVYEGNIKGRLLAFMMTALRFSGREREMRTMSFNRLVLLHGPPGTGKTSLARSLAHKVAIRMSKQYQRIQLFEINSHSLFSKYFSESAKRLGQVFDHFVKQLADSGLFLVILIDEIETLAVSRNANGSGAEPKDAMRVVNVLLTSLDKLKAKENVIVFTTSNLIQHTDSAFLDRCDIKQFIDTPCIPAAYSILRNCLDDMIQAEIITPIEEPLPCATEASLYLHALPDAPQTKLWRIATKCAGLSARTLGKLPFLMHAAYIQRENCNMEEALEALEKTVDDVLEDKKGSSETRHPVLD</sequence>
<dbReference type="PANTHER" id="PTHR45991">
    <property type="entry name" value="PACHYTENE CHECKPOINT PROTEIN 2"/>
    <property type="match status" value="1"/>
</dbReference>
<dbReference type="GO" id="GO:0005694">
    <property type="term" value="C:chromosome"/>
    <property type="evidence" value="ECO:0007669"/>
    <property type="project" value="TreeGrafter"/>
</dbReference>
<keyword evidence="3" id="KW-0067">ATP-binding</keyword>
<name>U4LMM7_PYROM</name>
<evidence type="ECO:0000313" key="6">
    <source>
        <dbReference type="EMBL" id="CCX30600.1"/>
    </source>
</evidence>
<dbReference type="InterPro" id="IPR003593">
    <property type="entry name" value="AAA+_ATPase"/>
</dbReference>
<keyword evidence="7" id="KW-1185">Reference proteome</keyword>
<dbReference type="Gene3D" id="3.40.50.300">
    <property type="entry name" value="P-loop containing nucleotide triphosphate hydrolases"/>
    <property type="match status" value="1"/>
</dbReference>
<proteinExistence type="inferred from homology"/>
<evidence type="ECO:0000256" key="1">
    <source>
        <dbReference type="ARBA" id="ARBA00007271"/>
    </source>
</evidence>
<accession>U4LMM7</accession>
<dbReference type="PANTHER" id="PTHR45991:SF1">
    <property type="entry name" value="PACHYTENE CHECKPOINT PROTEIN 2 HOMOLOG"/>
    <property type="match status" value="1"/>
</dbReference>
<dbReference type="GO" id="GO:0005524">
    <property type="term" value="F:ATP binding"/>
    <property type="evidence" value="ECO:0007669"/>
    <property type="project" value="UniProtKB-KW"/>
</dbReference>
<protein>
    <submittedName>
        <fullName evidence="6">Similar to Pachytene checkpoint protein 2 homolog acc. no. Q6P4W8</fullName>
    </submittedName>
</protein>
<dbReference type="EMBL" id="HF935458">
    <property type="protein sequence ID" value="CCX30600.1"/>
    <property type="molecule type" value="Genomic_DNA"/>
</dbReference>
<dbReference type="OMA" id="NVCDSVQ"/>
<evidence type="ECO:0000256" key="3">
    <source>
        <dbReference type="ARBA" id="ARBA00022840"/>
    </source>
</evidence>
<evidence type="ECO:0000256" key="2">
    <source>
        <dbReference type="ARBA" id="ARBA00022741"/>
    </source>
</evidence>
<keyword evidence="4" id="KW-0469">Meiosis</keyword>
<dbReference type="InterPro" id="IPR044539">
    <property type="entry name" value="Pch2-like"/>
</dbReference>
<dbReference type="InterPro" id="IPR027417">
    <property type="entry name" value="P-loop_NTPase"/>
</dbReference>
<dbReference type="OrthoDB" id="5925at2759"/>
<dbReference type="InterPro" id="IPR058249">
    <property type="entry name" value="Pch2_C"/>
</dbReference>
<organism evidence="6 7">
    <name type="scientific">Pyronema omphalodes (strain CBS 100304)</name>
    <name type="common">Pyronema confluens</name>
    <dbReference type="NCBI Taxonomy" id="1076935"/>
    <lineage>
        <taxon>Eukaryota</taxon>
        <taxon>Fungi</taxon>
        <taxon>Dikarya</taxon>
        <taxon>Ascomycota</taxon>
        <taxon>Pezizomycotina</taxon>
        <taxon>Pezizomycetes</taxon>
        <taxon>Pezizales</taxon>
        <taxon>Pyronemataceae</taxon>
        <taxon>Pyronema</taxon>
    </lineage>
</organism>
<reference evidence="6 7" key="1">
    <citation type="journal article" date="2013" name="PLoS Genet.">
        <title>The genome and development-dependent transcriptomes of Pyronema confluens: a window into fungal evolution.</title>
        <authorList>
            <person name="Traeger S."/>
            <person name="Altegoer F."/>
            <person name="Freitag M."/>
            <person name="Gabaldon T."/>
            <person name="Kempken F."/>
            <person name="Kumar A."/>
            <person name="Marcet-Houben M."/>
            <person name="Poggeler S."/>
            <person name="Stajich J.E."/>
            <person name="Nowrousian M."/>
        </authorList>
    </citation>
    <scope>NUCLEOTIDE SEQUENCE [LARGE SCALE GENOMIC DNA]</scope>
    <source>
        <strain evidence="7">CBS 100304</strain>
        <tissue evidence="6">Vegetative mycelium</tissue>
    </source>
</reference>
<dbReference type="InterPro" id="IPR003959">
    <property type="entry name" value="ATPase_AAA_core"/>
</dbReference>
<dbReference type="AlphaFoldDB" id="U4LMM7"/>
<evidence type="ECO:0000259" key="5">
    <source>
        <dbReference type="SMART" id="SM00382"/>
    </source>
</evidence>
<dbReference type="GO" id="GO:0005634">
    <property type="term" value="C:nucleus"/>
    <property type="evidence" value="ECO:0007669"/>
    <property type="project" value="TreeGrafter"/>
</dbReference>
<keyword evidence="2" id="KW-0547">Nucleotide-binding</keyword>
<dbReference type="Pfam" id="PF00004">
    <property type="entry name" value="AAA"/>
    <property type="match status" value="1"/>
</dbReference>
<comment type="similarity">
    <text evidence="1">Belongs to the AAA ATPase family. PCH2 subfamily.</text>
</comment>
<dbReference type="SMART" id="SM00382">
    <property type="entry name" value="AAA"/>
    <property type="match status" value="1"/>
</dbReference>
<dbReference type="GO" id="GO:0051598">
    <property type="term" value="P:meiotic recombination checkpoint signaling"/>
    <property type="evidence" value="ECO:0007669"/>
    <property type="project" value="TreeGrafter"/>
</dbReference>
<dbReference type="eggNOG" id="KOG0744">
    <property type="taxonomic scope" value="Eukaryota"/>
</dbReference>
<dbReference type="SUPFAM" id="SSF52540">
    <property type="entry name" value="P-loop containing nucleoside triphosphate hydrolases"/>
    <property type="match status" value="1"/>
</dbReference>
<dbReference type="Pfam" id="PF23242">
    <property type="entry name" value="AAA_lid_TRIP13_C"/>
    <property type="match status" value="1"/>
</dbReference>
<dbReference type="Proteomes" id="UP000018144">
    <property type="component" value="Unassembled WGS sequence"/>
</dbReference>
<dbReference type="Pfam" id="PF23563">
    <property type="entry name" value="TRIP13_N"/>
    <property type="match status" value="1"/>
</dbReference>
<dbReference type="GO" id="GO:0016887">
    <property type="term" value="F:ATP hydrolysis activity"/>
    <property type="evidence" value="ECO:0007669"/>
    <property type="project" value="InterPro"/>
</dbReference>
<evidence type="ECO:0000256" key="4">
    <source>
        <dbReference type="ARBA" id="ARBA00023254"/>
    </source>
</evidence>